<keyword evidence="5" id="KW-0949">S-adenosyl-L-methionine</keyword>
<dbReference type="GO" id="GO:0036009">
    <property type="term" value="F:protein-glutamine N-methyltransferase activity"/>
    <property type="evidence" value="ECO:0007669"/>
    <property type="project" value="UniProtKB-ARBA"/>
</dbReference>
<dbReference type="Proteomes" id="UP001608902">
    <property type="component" value="Unassembled WGS sequence"/>
</dbReference>
<accession>A0ABD6EPG7</accession>
<dbReference type="GO" id="GO:0032259">
    <property type="term" value="P:methylation"/>
    <property type="evidence" value="ECO:0007669"/>
    <property type="project" value="UniProtKB-KW"/>
</dbReference>
<evidence type="ECO:0000256" key="5">
    <source>
        <dbReference type="ARBA" id="ARBA00022691"/>
    </source>
</evidence>
<evidence type="ECO:0000256" key="9">
    <source>
        <dbReference type="ARBA" id="ARBA00053180"/>
    </source>
</evidence>
<dbReference type="CDD" id="cd02440">
    <property type="entry name" value="AdoMet_MTases"/>
    <property type="match status" value="1"/>
</dbReference>
<evidence type="ECO:0000256" key="2">
    <source>
        <dbReference type="ARBA" id="ARBA00006149"/>
    </source>
</evidence>
<comment type="caution">
    <text evidence="18">The sequence shown here is derived from an EMBL/GenBank/DDBJ whole genome shotgun (WGS) entry which is preliminary data.</text>
</comment>
<evidence type="ECO:0000256" key="16">
    <source>
        <dbReference type="ARBA" id="ARBA00093667"/>
    </source>
</evidence>
<dbReference type="NCBIfam" id="TIGR00537">
    <property type="entry name" value="hemK_rel_arch"/>
    <property type="match status" value="1"/>
</dbReference>
<protein>
    <recommendedName>
        <fullName evidence="15">Methyltransferase HEMK2</fullName>
    </recommendedName>
    <alternativeName>
        <fullName evidence="14">HemK methyltransferase family member 2</fullName>
    </alternativeName>
    <alternativeName>
        <fullName evidence="12">Lysine N-methyltransferase 9</fullName>
    </alternativeName>
    <alternativeName>
        <fullName evidence="11">Methylarsonite methyltransferase N6AMT1</fullName>
    </alternativeName>
    <alternativeName>
        <fullName evidence="16">Methyltransferase N6AMT1</fullName>
    </alternativeName>
    <alternativeName>
        <fullName evidence="13">Protein N(5)-glutamine methyltransferase</fullName>
    </alternativeName>
</protein>
<dbReference type="PANTHER" id="PTHR45875:SF1">
    <property type="entry name" value="METHYLTRANSFERASE N6AMT1"/>
    <property type="match status" value="1"/>
</dbReference>
<feature type="domain" description="Methyltransferase small" evidence="17">
    <location>
        <begin position="28"/>
        <end position="127"/>
    </location>
</feature>
<dbReference type="PANTHER" id="PTHR45875">
    <property type="entry name" value="METHYLTRANSFERASE N6AMT1"/>
    <property type="match status" value="1"/>
</dbReference>
<name>A0ABD6EPG7_9BILA</name>
<evidence type="ECO:0000256" key="13">
    <source>
        <dbReference type="ARBA" id="ARBA00080992"/>
    </source>
</evidence>
<evidence type="ECO:0000256" key="7">
    <source>
        <dbReference type="ARBA" id="ARBA00048619"/>
    </source>
</evidence>
<dbReference type="InterPro" id="IPR007848">
    <property type="entry name" value="Small_mtfrase_dom"/>
</dbReference>
<gene>
    <name evidence="18" type="ORF">AB6A40_004859</name>
</gene>
<keyword evidence="4" id="KW-0808">Transferase</keyword>
<comment type="catalytic activity">
    <reaction evidence="7">
        <text>L-lysyl-[histone] + S-adenosyl-L-methionine = N(6)-methyl-L-lysyl-[histone] + S-adenosyl-L-homocysteine + H(+)</text>
        <dbReference type="Rhea" id="RHEA:10024"/>
        <dbReference type="Rhea" id="RHEA-COMP:9845"/>
        <dbReference type="Rhea" id="RHEA-COMP:9846"/>
        <dbReference type="ChEBI" id="CHEBI:15378"/>
        <dbReference type="ChEBI" id="CHEBI:29969"/>
        <dbReference type="ChEBI" id="CHEBI:57856"/>
        <dbReference type="ChEBI" id="CHEBI:59789"/>
        <dbReference type="ChEBI" id="CHEBI:61929"/>
    </reaction>
    <physiologicalReaction direction="left-to-right" evidence="7">
        <dbReference type="Rhea" id="RHEA:10025"/>
    </physiologicalReaction>
</comment>
<dbReference type="EMBL" id="JBGFUD010002908">
    <property type="protein sequence ID" value="MFH4978150.1"/>
    <property type="molecule type" value="Genomic_DNA"/>
</dbReference>
<evidence type="ECO:0000256" key="12">
    <source>
        <dbReference type="ARBA" id="ARBA00076540"/>
    </source>
</evidence>
<evidence type="ECO:0000259" key="17">
    <source>
        <dbReference type="Pfam" id="PF05175"/>
    </source>
</evidence>
<evidence type="ECO:0000256" key="4">
    <source>
        <dbReference type="ARBA" id="ARBA00022679"/>
    </source>
</evidence>
<dbReference type="GO" id="GO:0005634">
    <property type="term" value="C:nucleus"/>
    <property type="evidence" value="ECO:0007669"/>
    <property type="project" value="UniProtKB-SubCell"/>
</dbReference>
<evidence type="ECO:0000256" key="14">
    <source>
        <dbReference type="ARBA" id="ARBA00083337"/>
    </source>
</evidence>
<evidence type="ECO:0000256" key="15">
    <source>
        <dbReference type="ARBA" id="ARBA00093624"/>
    </source>
</evidence>
<keyword evidence="3" id="KW-0489">Methyltransferase</keyword>
<comment type="similarity">
    <text evidence="2">Belongs to the eukaryotic/archaeal PrmC-related family.</text>
</comment>
<dbReference type="Gene3D" id="3.40.50.150">
    <property type="entry name" value="Vaccinia Virus protein VP39"/>
    <property type="match status" value="1"/>
</dbReference>
<keyword evidence="6" id="KW-0539">Nucleus</keyword>
<proteinExistence type="inferred from homology"/>
<evidence type="ECO:0000256" key="10">
    <source>
        <dbReference type="ARBA" id="ARBA00062344"/>
    </source>
</evidence>
<evidence type="ECO:0000256" key="3">
    <source>
        <dbReference type="ARBA" id="ARBA00022603"/>
    </source>
</evidence>
<dbReference type="AlphaFoldDB" id="A0ABD6EPG7"/>
<dbReference type="InterPro" id="IPR052190">
    <property type="entry name" value="Euk-Arch_PrmC-MTase"/>
</dbReference>
<evidence type="ECO:0000256" key="8">
    <source>
        <dbReference type="ARBA" id="ARBA00050903"/>
    </source>
</evidence>
<dbReference type="InterPro" id="IPR002052">
    <property type="entry name" value="DNA_methylase_N6_adenine_CS"/>
</dbReference>
<comment type="subcellular location">
    <subcellularLocation>
        <location evidence="1">Nucleus</location>
    </subcellularLocation>
</comment>
<reference evidence="18 19" key="1">
    <citation type="submission" date="2024-08" db="EMBL/GenBank/DDBJ databases">
        <title>Gnathostoma spinigerum genome.</title>
        <authorList>
            <person name="Gonzalez-Bertolin B."/>
            <person name="Monzon S."/>
            <person name="Zaballos A."/>
            <person name="Jimenez P."/>
            <person name="Dekumyoy P."/>
            <person name="Varona S."/>
            <person name="Cuesta I."/>
            <person name="Sumanam S."/>
            <person name="Adisakwattana P."/>
            <person name="Gasser R.B."/>
            <person name="Hernandez-Gonzalez A."/>
            <person name="Young N.D."/>
            <person name="Perteguer M.J."/>
        </authorList>
    </citation>
    <scope>NUCLEOTIDE SEQUENCE [LARGE SCALE GENOMIC DNA]</scope>
    <source>
        <strain evidence="18">AL3</strain>
        <tissue evidence="18">Liver</tissue>
    </source>
</reference>
<evidence type="ECO:0000256" key="6">
    <source>
        <dbReference type="ARBA" id="ARBA00023242"/>
    </source>
</evidence>
<evidence type="ECO:0000313" key="19">
    <source>
        <dbReference type="Proteomes" id="UP001608902"/>
    </source>
</evidence>
<evidence type="ECO:0000256" key="11">
    <source>
        <dbReference type="ARBA" id="ARBA00075330"/>
    </source>
</evidence>
<dbReference type="Pfam" id="PF05175">
    <property type="entry name" value="MTS"/>
    <property type="match status" value="1"/>
</dbReference>
<comment type="function">
    <text evidence="9">Methyltransferase that can methylate proteins and, to a lower extent, arsenic. Catalytic subunit of a heterodimer with TRMT112, which monomethylates 'Lys-12' of histone H4 (H4K12me1), a modification present at the promoters of numerous genes encoding cell cycle regulators. Catalytic subunit of a heterodimer with TRMT112, which catalyzes N5-methylation of Glu residue of proteins with a Gly-Gln-Xaa-Xaa-Xaa-Arg motif. Methylates ETF1 on 'Gln-185'; ETF1 needs to be complexed to ERF3 in its GTP-bound form to be efficiently methylated. May also play a role in the modulation of arsenic-induced toxicity by mediating the conversion of monomethylarsonous acid (3+) into the less toxic dimethylarsonic acid. It however only plays a limited role in arsenic metabolism compared with AS3MT.</text>
</comment>
<organism evidence="18 19">
    <name type="scientific">Gnathostoma spinigerum</name>
    <dbReference type="NCBI Taxonomy" id="75299"/>
    <lineage>
        <taxon>Eukaryota</taxon>
        <taxon>Metazoa</taxon>
        <taxon>Ecdysozoa</taxon>
        <taxon>Nematoda</taxon>
        <taxon>Chromadorea</taxon>
        <taxon>Rhabditida</taxon>
        <taxon>Spirurina</taxon>
        <taxon>Gnathostomatomorpha</taxon>
        <taxon>Gnathostomatoidea</taxon>
        <taxon>Gnathostomatidae</taxon>
        <taxon>Gnathostoma</taxon>
    </lineage>
</organism>
<dbReference type="PROSITE" id="PS00092">
    <property type="entry name" value="N6_MTASE"/>
    <property type="match status" value="1"/>
</dbReference>
<dbReference type="FunFam" id="3.40.50.150:FF:000077">
    <property type="entry name" value="HemK methyltransferase family member 2"/>
    <property type="match status" value="1"/>
</dbReference>
<keyword evidence="19" id="KW-1185">Reference proteome</keyword>
<evidence type="ECO:0000313" key="18">
    <source>
        <dbReference type="EMBL" id="MFH4978150.1"/>
    </source>
</evidence>
<dbReference type="InterPro" id="IPR004557">
    <property type="entry name" value="PrmC-related"/>
</dbReference>
<dbReference type="InterPro" id="IPR029063">
    <property type="entry name" value="SAM-dependent_MTases_sf"/>
</dbReference>
<evidence type="ECO:0000256" key="1">
    <source>
        <dbReference type="ARBA" id="ARBA00004123"/>
    </source>
</evidence>
<comment type="subunit">
    <text evidence="10">Heterodimer; heterodimerization with TRMT112 is required for S-adenosyl-L-methionine-binding.</text>
</comment>
<dbReference type="SUPFAM" id="SSF53335">
    <property type="entry name" value="S-adenosyl-L-methionine-dependent methyltransferases"/>
    <property type="match status" value="1"/>
</dbReference>
<sequence length="225" mass="24791">MVGLPTPLYHLSSSQTNAVYDPSEDSFLLLDALEKDADEIRKLQPLIVVEVGCGTGIASSFVAKMVNHLAYSFASDINPTAAECCRTTAAMNSVQIDVLCCDLLSPLQDRLAGFVDILLFNPPYVPTDEQPRNALDYSWSGGLYGRATLDRFLPHVPSLLSDNGSFYLVALKSNNVPYLLSHTPLLDGHIVLERRCGMEYLYVLKFVKKANSENVRKELSSDISD</sequence>
<comment type="catalytic activity">
    <reaction evidence="8">
        <text>methylarsonous acid + S-adenosyl-L-methionine = dimethylarsinate + S-adenosyl-L-homocysteine + 2 H(+)</text>
        <dbReference type="Rhea" id="RHEA:11684"/>
        <dbReference type="ChEBI" id="CHEBI:15378"/>
        <dbReference type="ChEBI" id="CHEBI:16223"/>
        <dbReference type="ChEBI" id="CHEBI:17826"/>
        <dbReference type="ChEBI" id="CHEBI:57856"/>
        <dbReference type="ChEBI" id="CHEBI:59789"/>
    </reaction>
</comment>